<organism evidence="4 5">
    <name type="scientific">Anaerolinea thermophila (strain DSM 14523 / JCM 11388 / NBRC 100420 / UNI-1)</name>
    <dbReference type="NCBI Taxonomy" id="926569"/>
    <lineage>
        <taxon>Bacteria</taxon>
        <taxon>Bacillati</taxon>
        <taxon>Chloroflexota</taxon>
        <taxon>Anaerolineae</taxon>
        <taxon>Anaerolineales</taxon>
        <taxon>Anaerolineaceae</taxon>
        <taxon>Anaerolinea</taxon>
    </lineage>
</organism>
<evidence type="ECO:0000256" key="2">
    <source>
        <dbReference type="ARBA" id="ARBA00023027"/>
    </source>
</evidence>
<dbReference type="GO" id="GO:0016491">
    <property type="term" value="F:oxidoreductase activity"/>
    <property type="evidence" value="ECO:0007669"/>
    <property type="project" value="UniProtKB-KW"/>
</dbReference>
<reference evidence="4 5" key="1">
    <citation type="submission" date="2010-12" db="EMBL/GenBank/DDBJ databases">
        <title>Whole genome sequence of Anaerolinea thermophila UNI-1.</title>
        <authorList>
            <person name="Narita-Yamada S."/>
            <person name="Kishi E."/>
            <person name="Watanabe Y."/>
            <person name="Takasaki K."/>
            <person name="Ankai A."/>
            <person name="Oguchi A."/>
            <person name="Fukui S."/>
            <person name="Takahashi M."/>
            <person name="Yashiro I."/>
            <person name="Hosoyama A."/>
            <person name="Sekiguchi Y."/>
            <person name="Hanada S."/>
            <person name="Fujita N."/>
        </authorList>
    </citation>
    <scope>NUCLEOTIDE SEQUENCE [LARGE SCALE GENOMIC DNA]</scope>
    <source>
        <strain evidence="5">DSM 14523 / JCM 11388 / NBRC 100420 / UNI-1</strain>
    </source>
</reference>
<evidence type="ECO:0000313" key="5">
    <source>
        <dbReference type="Proteomes" id="UP000008922"/>
    </source>
</evidence>
<proteinExistence type="predicted"/>
<sequence length="343" mass="38404">MEINLRAPVEVLITLPLKEEVLQPVRDLSPHINLTVIPARRPEDIPAEVWAKTEVLYTDRVLPAPEQVPALRWLQFHFAGIDFAVDSPLLQKEDLKVTNLSGAAAAQTAEFALTMMLALAHRLPALMQAQSRAEWAHDRWERFRPVELRFSTVGIVGYGSIGRELARLLQPLGVKVLACKRDVRHPQDEEYIPEGMGDPQGIYFTRLYPYQALRTMFRECDFAVVTVPLTPQTRGMIGADELAALKPGAFLVVVGRGGVVDETALLEALQEKRLGGVALDVFAEEPLAPTSPLWKAPNLIISPHIAGLSVHYDERAMALFATNLRRYIQGERLYNLYEPERGY</sequence>
<dbReference type="Pfam" id="PF02826">
    <property type="entry name" value="2-Hacid_dh_C"/>
    <property type="match status" value="1"/>
</dbReference>
<keyword evidence="5" id="KW-1185">Reference proteome</keyword>
<dbReference type="KEGG" id="atm:ANT_06870"/>
<dbReference type="InParanoid" id="E8N2B5"/>
<dbReference type="eggNOG" id="COG0111">
    <property type="taxonomic scope" value="Bacteria"/>
</dbReference>
<keyword evidence="2" id="KW-0520">NAD</keyword>
<dbReference type="GO" id="GO:0051287">
    <property type="term" value="F:NAD binding"/>
    <property type="evidence" value="ECO:0007669"/>
    <property type="project" value="InterPro"/>
</dbReference>
<dbReference type="STRING" id="926569.ANT_06870"/>
<dbReference type="PROSITE" id="PS00065">
    <property type="entry name" value="D_2_HYDROXYACID_DH_1"/>
    <property type="match status" value="1"/>
</dbReference>
<name>E8N2B5_ANATU</name>
<dbReference type="Proteomes" id="UP000008922">
    <property type="component" value="Chromosome"/>
</dbReference>
<dbReference type="AlphaFoldDB" id="E8N2B5"/>
<dbReference type="RefSeq" id="WP_013559115.1">
    <property type="nucleotide sequence ID" value="NC_014960.1"/>
</dbReference>
<dbReference type="InterPro" id="IPR036291">
    <property type="entry name" value="NAD(P)-bd_dom_sf"/>
</dbReference>
<keyword evidence="1" id="KW-0560">Oxidoreductase</keyword>
<feature type="domain" description="D-isomer specific 2-hydroxyacid dehydrogenase NAD-binding" evidence="3">
    <location>
        <begin position="113"/>
        <end position="306"/>
    </location>
</feature>
<dbReference type="SUPFAM" id="SSF52283">
    <property type="entry name" value="Formate/glycerate dehydrogenase catalytic domain-like"/>
    <property type="match status" value="1"/>
</dbReference>
<dbReference type="HOGENOM" id="CLU_019796_1_0_0"/>
<evidence type="ECO:0000256" key="1">
    <source>
        <dbReference type="ARBA" id="ARBA00023002"/>
    </source>
</evidence>
<accession>E8N2B5</accession>
<gene>
    <name evidence="4" type="ordered locus">ANT_06870</name>
</gene>
<dbReference type="Gene3D" id="3.40.50.720">
    <property type="entry name" value="NAD(P)-binding Rossmann-like Domain"/>
    <property type="match status" value="2"/>
</dbReference>
<evidence type="ECO:0000259" key="3">
    <source>
        <dbReference type="Pfam" id="PF02826"/>
    </source>
</evidence>
<dbReference type="InterPro" id="IPR006140">
    <property type="entry name" value="D-isomer_DH_NAD-bd"/>
</dbReference>
<dbReference type="PANTHER" id="PTHR43333:SF1">
    <property type="entry name" value="D-ISOMER SPECIFIC 2-HYDROXYACID DEHYDROGENASE NAD-BINDING DOMAIN-CONTAINING PROTEIN"/>
    <property type="match status" value="1"/>
</dbReference>
<dbReference type="SUPFAM" id="SSF51735">
    <property type="entry name" value="NAD(P)-binding Rossmann-fold domains"/>
    <property type="match status" value="1"/>
</dbReference>
<dbReference type="OrthoDB" id="9792971at2"/>
<dbReference type="EMBL" id="AP012029">
    <property type="protein sequence ID" value="BAJ62721.1"/>
    <property type="molecule type" value="Genomic_DNA"/>
</dbReference>
<dbReference type="InterPro" id="IPR029752">
    <property type="entry name" value="D-isomer_DH_CS1"/>
</dbReference>
<dbReference type="CDD" id="cd05300">
    <property type="entry name" value="2-Hacid_dh_1"/>
    <property type="match status" value="1"/>
</dbReference>
<protein>
    <submittedName>
        <fullName evidence="4">Oxidoreductase</fullName>
    </submittedName>
</protein>
<evidence type="ECO:0000313" key="4">
    <source>
        <dbReference type="EMBL" id="BAJ62721.1"/>
    </source>
</evidence>
<dbReference type="PANTHER" id="PTHR43333">
    <property type="entry name" value="2-HACID_DH_C DOMAIN-CONTAINING PROTEIN"/>
    <property type="match status" value="1"/>
</dbReference>